<accession>A0A845L940</accession>
<dbReference type="InterPro" id="IPR023632">
    <property type="entry name" value="ATP_synth_F1_gsu_CS"/>
</dbReference>
<dbReference type="InterPro" id="IPR035968">
    <property type="entry name" value="ATP_synth_F1_ATPase_gsu"/>
</dbReference>
<evidence type="ECO:0000256" key="7">
    <source>
        <dbReference type="ARBA" id="ARBA00023136"/>
    </source>
</evidence>
<dbReference type="Pfam" id="PF00231">
    <property type="entry name" value="ATP-synt"/>
    <property type="match status" value="1"/>
</dbReference>
<comment type="function">
    <text evidence="1 10">Produces ATP from ADP in the presence of a proton gradient across the membrane. The gamma chain is believed to be important in regulating ATPase activity and the flow of protons through the CF(0) complex.</text>
</comment>
<evidence type="ECO:0000256" key="1">
    <source>
        <dbReference type="ARBA" id="ARBA00003456"/>
    </source>
</evidence>
<dbReference type="PROSITE" id="PS00153">
    <property type="entry name" value="ATPASE_GAMMA"/>
    <property type="match status" value="1"/>
</dbReference>
<keyword evidence="5 10" id="KW-0375">Hydrogen ion transport</keyword>
<name>A0A845L940_HELGE</name>
<evidence type="ECO:0000313" key="11">
    <source>
        <dbReference type="EMBL" id="MZP43152.1"/>
    </source>
</evidence>
<dbReference type="CDD" id="cd12151">
    <property type="entry name" value="F1-ATPase_gamma"/>
    <property type="match status" value="1"/>
</dbReference>
<dbReference type="SUPFAM" id="SSF52943">
    <property type="entry name" value="ATP synthase (F1-ATPase), gamma subunit"/>
    <property type="match status" value="1"/>
</dbReference>
<evidence type="ECO:0000256" key="3">
    <source>
        <dbReference type="ARBA" id="ARBA00007681"/>
    </source>
</evidence>
<evidence type="ECO:0000256" key="2">
    <source>
        <dbReference type="ARBA" id="ARBA00004170"/>
    </source>
</evidence>
<keyword evidence="7 10" id="KW-0472">Membrane</keyword>
<dbReference type="GO" id="GO:0045259">
    <property type="term" value="C:proton-transporting ATP synthase complex"/>
    <property type="evidence" value="ECO:0007669"/>
    <property type="project" value="UniProtKB-KW"/>
</dbReference>
<reference evidence="11 12" key="1">
    <citation type="submission" date="2020-01" db="EMBL/GenBank/DDBJ databases">
        <title>Whole genome sequence of Heliobacterium gestii DSM 11169.</title>
        <authorList>
            <person name="Kyndt J.A."/>
            <person name="Meyer T.E."/>
        </authorList>
    </citation>
    <scope>NUCLEOTIDE SEQUENCE [LARGE SCALE GENOMIC DNA]</scope>
    <source>
        <strain evidence="11 12">DSM 11169</strain>
    </source>
</reference>
<dbReference type="PANTHER" id="PTHR11693:SF22">
    <property type="entry name" value="ATP SYNTHASE SUBUNIT GAMMA, MITOCHONDRIAL"/>
    <property type="match status" value="1"/>
</dbReference>
<dbReference type="NCBIfam" id="TIGR01146">
    <property type="entry name" value="ATPsyn_F1gamma"/>
    <property type="match status" value="1"/>
</dbReference>
<keyword evidence="6 10" id="KW-0406">Ion transport</keyword>
<dbReference type="AlphaFoldDB" id="A0A845L940"/>
<sequence>MPGMRDIKRRIRSIKSTQQITKAMKMVAAAKLRKAQEKVTQARPYAKRIQGVLSRLVAAATDVNHPLLETREVKRIGYVVVTADRGLCGGYNANIIRMVNNEIKGRNDVSLVCVGRKSRDFFKRMGNTIEAEYVGLGEDISFGMAKEIAAKVMELYEEGTVDQVQLVFTEFYSALTQKPVQMQLLPIPAQAGDGAASAEDGKGPQPLYEFEPSPEAVLDELLPRYVENQIYRALLESKASEQGARMTAMGSATDNAKEMINKLTLSFNRARQAAITKEISEVVGGAAALG</sequence>
<dbReference type="PANTHER" id="PTHR11693">
    <property type="entry name" value="ATP SYNTHASE GAMMA CHAIN"/>
    <property type="match status" value="1"/>
</dbReference>
<dbReference type="HAMAP" id="MF_00815">
    <property type="entry name" value="ATP_synth_gamma_bact"/>
    <property type="match status" value="1"/>
</dbReference>
<dbReference type="Gene3D" id="3.40.1380.10">
    <property type="match status" value="1"/>
</dbReference>
<proteinExistence type="inferred from homology"/>
<keyword evidence="12" id="KW-1185">Reference proteome</keyword>
<dbReference type="OrthoDB" id="9812769at2"/>
<dbReference type="PRINTS" id="PR00126">
    <property type="entry name" value="ATPASEGAMMA"/>
</dbReference>
<keyword evidence="9 10" id="KW-0066">ATP synthesis</keyword>
<keyword evidence="4 10" id="KW-0813">Transport</keyword>
<comment type="caution">
    <text evidence="11">The sequence shown here is derived from an EMBL/GenBank/DDBJ whole genome shotgun (WGS) entry which is preliminary data.</text>
</comment>
<dbReference type="GO" id="GO:0005886">
    <property type="term" value="C:plasma membrane"/>
    <property type="evidence" value="ECO:0007669"/>
    <property type="project" value="UniProtKB-SubCell"/>
</dbReference>
<evidence type="ECO:0000256" key="10">
    <source>
        <dbReference type="HAMAP-Rule" id="MF_00815"/>
    </source>
</evidence>
<comment type="subcellular location">
    <subcellularLocation>
        <location evidence="10">Cell membrane</location>
        <topology evidence="10">Peripheral membrane protein</topology>
    </subcellularLocation>
    <subcellularLocation>
        <location evidence="2">Membrane</location>
        <topology evidence="2">Peripheral membrane protein</topology>
    </subcellularLocation>
</comment>
<dbReference type="Gene3D" id="1.10.287.80">
    <property type="entry name" value="ATP synthase, gamma subunit, helix hairpin domain"/>
    <property type="match status" value="1"/>
</dbReference>
<keyword evidence="8 10" id="KW-0139">CF(1)</keyword>
<evidence type="ECO:0000313" key="12">
    <source>
        <dbReference type="Proteomes" id="UP000471031"/>
    </source>
</evidence>
<evidence type="ECO:0000256" key="4">
    <source>
        <dbReference type="ARBA" id="ARBA00022448"/>
    </source>
</evidence>
<comment type="subunit">
    <text evidence="10">F-type ATPases have 2 components, CF(1) - the catalytic core - and CF(0) - the membrane proton channel. CF(1) has five subunits: alpha(3), beta(3), gamma(1), delta(1), epsilon(1). CF(0) has three main subunits: a, b and c.</text>
</comment>
<dbReference type="GO" id="GO:0046933">
    <property type="term" value="F:proton-transporting ATP synthase activity, rotational mechanism"/>
    <property type="evidence" value="ECO:0007669"/>
    <property type="project" value="UniProtKB-UniRule"/>
</dbReference>
<dbReference type="EMBL" id="WXEX01000006">
    <property type="protein sequence ID" value="MZP43152.1"/>
    <property type="molecule type" value="Genomic_DNA"/>
</dbReference>
<dbReference type="GO" id="GO:0042777">
    <property type="term" value="P:proton motive force-driven plasma membrane ATP synthesis"/>
    <property type="evidence" value="ECO:0007669"/>
    <property type="project" value="UniProtKB-UniRule"/>
</dbReference>
<evidence type="ECO:0000256" key="8">
    <source>
        <dbReference type="ARBA" id="ARBA00023196"/>
    </source>
</evidence>
<dbReference type="InterPro" id="IPR000131">
    <property type="entry name" value="ATP_synth_F1_gsu"/>
</dbReference>
<dbReference type="Proteomes" id="UP000471031">
    <property type="component" value="Unassembled WGS sequence"/>
</dbReference>
<keyword evidence="10" id="KW-1003">Cell membrane</keyword>
<evidence type="ECO:0000256" key="5">
    <source>
        <dbReference type="ARBA" id="ARBA00022781"/>
    </source>
</evidence>
<gene>
    <name evidence="10" type="primary">atpG</name>
    <name evidence="11" type="ORF">GTO89_08895</name>
</gene>
<evidence type="ECO:0000256" key="9">
    <source>
        <dbReference type="ARBA" id="ARBA00023310"/>
    </source>
</evidence>
<dbReference type="RefSeq" id="WP_161261716.1">
    <property type="nucleotide sequence ID" value="NZ_JAFBDC010000005.1"/>
</dbReference>
<comment type="similarity">
    <text evidence="3 10">Belongs to the ATPase gamma chain family.</text>
</comment>
<evidence type="ECO:0000256" key="6">
    <source>
        <dbReference type="ARBA" id="ARBA00023065"/>
    </source>
</evidence>
<protein>
    <recommendedName>
        <fullName evidence="10">ATP synthase gamma chain</fullName>
    </recommendedName>
    <alternativeName>
        <fullName evidence="10">ATP synthase F1 sector gamma subunit</fullName>
    </alternativeName>
    <alternativeName>
        <fullName evidence="10">F-ATPase gamma subunit</fullName>
    </alternativeName>
</protein>
<dbReference type="NCBIfam" id="NF004145">
    <property type="entry name" value="PRK05621.1-2"/>
    <property type="match status" value="1"/>
</dbReference>
<organism evidence="11 12">
    <name type="scientific">Heliomicrobium gestii</name>
    <name type="common">Heliobacterium gestii</name>
    <dbReference type="NCBI Taxonomy" id="2699"/>
    <lineage>
        <taxon>Bacteria</taxon>
        <taxon>Bacillati</taxon>
        <taxon>Bacillota</taxon>
        <taxon>Clostridia</taxon>
        <taxon>Eubacteriales</taxon>
        <taxon>Heliobacteriaceae</taxon>
        <taxon>Heliomicrobium</taxon>
    </lineage>
</organism>
<dbReference type="GO" id="GO:0005524">
    <property type="term" value="F:ATP binding"/>
    <property type="evidence" value="ECO:0007669"/>
    <property type="project" value="UniProtKB-UniRule"/>
</dbReference>